<protein>
    <submittedName>
        <fullName evidence="2">Type VI secretion system ImpA family N-terminal domain-containing protein</fullName>
    </submittedName>
</protein>
<accession>A0ABT1WE05</accession>
<sequence>MTTAVHTLHPDLSSTALLDAALPDWSCALPSPSGASSGGPNLEYDNRFLALVQASHGRPESQFEPAVPPDWTVVERDSLRLLNESRDLRLVCLLLQSQLALHGLAHAVPVLVGWAELVRRCWPVLNPPLDDGDPYPRLQVIESMGSGSPFFQTFRGARVYQHVALGDLRIRDFEPSAGTVQASGSAFNRDQLVQFLHDHPAVLAELLSTVQASRAALDDLSAAYAHWLPGEPLPALEALSKAIDHIAHVLPELPPVVKTPNGLDVSAVPEPTNATAAALHSLTMEVHNRAQALQAIDAVCRYLEQAEPTSPAQWLLKRARRLIDKNFLELVKDLAPDALSDVARIMGVDPESLNQSDGSG</sequence>
<comment type="caution">
    <text evidence="2">The sequence shown here is derived from an EMBL/GenBank/DDBJ whole genome shotgun (WGS) entry which is preliminary data.</text>
</comment>
<evidence type="ECO:0000313" key="2">
    <source>
        <dbReference type="EMBL" id="MCQ8895757.1"/>
    </source>
</evidence>
<dbReference type="EMBL" id="JANIGO010000001">
    <property type="protein sequence ID" value="MCQ8895757.1"/>
    <property type="molecule type" value="Genomic_DNA"/>
</dbReference>
<name>A0ABT1WE05_9BURK</name>
<dbReference type="InterPro" id="IPR010657">
    <property type="entry name" value="ImpA_N"/>
</dbReference>
<organism evidence="2 3">
    <name type="scientific">Limnobacter humi</name>
    <dbReference type="NCBI Taxonomy" id="1778671"/>
    <lineage>
        <taxon>Bacteria</taxon>
        <taxon>Pseudomonadati</taxon>
        <taxon>Pseudomonadota</taxon>
        <taxon>Betaproteobacteria</taxon>
        <taxon>Burkholderiales</taxon>
        <taxon>Burkholderiaceae</taxon>
        <taxon>Limnobacter</taxon>
    </lineage>
</organism>
<keyword evidence="3" id="KW-1185">Reference proteome</keyword>
<proteinExistence type="predicted"/>
<dbReference type="PANTHER" id="PTHR37951:SF1">
    <property type="entry name" value="TYPE VI SECRETION SYSTEM COMPONENT TSSA1"/>
    <property type="match status" value="1"/>
</dbReference>
<dbReference type="Proteomes" id="UP001204142">
    <property type="component" value="Unassembled WGS sequence"/>
</dbReference>
<dbReference type="RefSeq" id="WP_256763465.1">
    <property type="nucleotide sequence ID" value="NZ_JANIGO010000001.1"/>
</dbReference>
<feature type="domain" description="ImpA N-terminal" evidence="1">
    <location>
        <begin position="34"/>
        <end position="143"/>
    </location>
</feature>
<evidence type="ECO:0000313" key="3">
    <source>
        <dbReference type="Proteomes" id="UP001204142"/>
    </source>
</evidence>
<dbReference type="InterPro" id="IPR017740">
    <property type="entry name" value="TssA-like"/>
</dbReference>
<dbReference type="PANTHER" id="PTHR37951">
    <property type="entry name" value="CYTOPLASMIC PROTEIN-RELATED"/>
    <property type="match status" value="1"/>
</dbReference>
<evidence type="ECO:0000259" key="1">
    <source>
        <dbReference type="Pfam" id="PF06812"/>
    </source>
</evidence>
<reference evidence="2 3" key="1">
    <citation type="submission" date="2022-07" db="EMBL/GenBank/DDBJ databases">
        <authorList>
            <person name="Xamxidin M."/>
            <person name="Wu M."/>
        </authorList>
    </citation>
    <scope>NUCLEOTIDE SEQUENCE [LARGE SCALE GENOMIC DNA]</scope>
    <source>
        <strain evidence="2 3">NBRC 111650</strain>
    </source>
</reference>
<dbReference type="Pfam" id="PF06812">
    <property type="entry name" value="ImpA_N"/>
    <property type="match status" value="1"/>
</dbReference>
<gene>
    <name evidence="2" type="ORF">NQT62_04785</name>
</gene>